<accession>A0A5E4XBY6</accession>
<protein>
    <submittedName>
        <fullName evidence="1">Uncharacterized protein</fullName>
    </submittedName>
</protein>
<dbReference type="EMBL" id="CABPSA010000007">
    <property type="protein sequence ID" value="VVE33864.1"/>
    <property type="molecule type" value="Genomic_DNA"/>
</dbReference>
<evidence type="ECO:0000313" key="1">
    <source>
        <dbReference type="EMBL" id="VVE33864.1"/>
    </source>
</evidence>
<name>A0A5E4XBY6_9BURK</name>
<dbReference type="OrthoDB" id="8566664at2"/>
<dbReference type="RefSeq" id="WP_150665619.1">
    <property type="nucleotide sequence ID" value="NZ_CABPSA010000007.1"/>
</dbReference>
<organism evidence="1 2">
    <name type="scientific">Pandoraea commovens</name>
    <dbReference type="NCBI Taxonomy" id="2508289"/>
    <lineage>
        <taxon>Bacteria</taxon>
        <taxon>Pseudomonadati</taxon>
        <taxon>Pseudomonadota</taxon>
        <taxon>Betaproteobacteria</taxon>
        <taxon>Burkholderiales</taxon>
        <taxon>Burkholderiaceae</taxon>
        <taxon>Pandoraea</taxon>
    </lineage>
</organism>
<gene>
    <name evidence="1" type="ORF">PCO31010_03812</name>
</gene>
<dbReference type="Proteomes" id="UP000343335">
    <property type="component" value="Unassembled WGS sequence"/>
</dbReference>
<sequence length="148" mass="16710">MNSLLQLWYEVCERAPASLIDGKKYLNIIAADVMLLGVEIERACLPPAPKSVVETLESGWHPIETAPRDGTDLLLTNRAVISVGHWLHQDAYIREHRDFDGRWIGQDESDGFDDWIDWSGGMNPKPTHWMPLPAAPIDEVTHAEARQD</sequence>
<evidence type="ECO:0000313" key="2">
    <source>
        <dbReference type="Proteomes" id="UP000343335"/>
    </source>
</evidence>
<dbReference type="AlphaFoldDB" id="A0A5E4XBY6"/>
<proteinExistence type="predicted"/>
<reference evidence="1 2" key="1">
    <citation type="submission" date="2019-08" db="EMBL/GenBank/DDBJ databases">
        <authorList>
            <person name="Peeters C."/>
        </authorList>
    </citation>
    <scope>NUCLEOTIDE SEQUENCE [LARGE SCALE GENOMIC DNA]</scope>
    <source>
        <strain evidence="1 2">LMG 31010</strain>
    </source>
</reference>